<evidence type="ECO:0000256" key="1">
    <source>
        <dbReference type="ARBA" id="ARBA00004370"/>
    </source>
</evidence>
<name>A0A7C4XG95_UNCW3</name>
<feature type="domain" description="Glycosyl transferase family 28 C-terminal" evidence="5">
    <location>
        <begin position="226"/>
        <end position="340"/>
    </location>
</feature>
<evidence type="ECO:0000259" key="5">
    <source>
        <dbReference type="Pfam" id="PF04101"/>
    </source>
</evidence>
<keyword evidence="4" id="KW-0808">Transferase</keyword>
<dbReference type="GO" id="GO:0016020">
    <property type="term" value="C:membrane"/>
    <property type="evidence" value="ECO:0007669"/>
    <property type="project" value="UniProtKB-SubCell"/>
</dbReference>
<dbReference type="InterPro" id="IPR050519">
    <property type="entry name" value="Glycosyltransf_28_UgtP"/>
</dbReference>
<sequence length="360" mass="41135">MKILILAVPIGAGHIKAANAVKQGIERLSPESQVRFENCFDWVLPIYGFMYKNIYEFCQKNAIWLLKIFYQGMGVKTGSNRMLYKFHKITAFRFSELLEEYNPDYILCSHFSPAYYSALYKAQFNYKIGVVVTDYYIHPHWVNKEVDHYFIPNEHLTEQLINYGVEESKVYPFGIPVNLALEGEIDKDLARKRFNLSPNRISVVVMGSKVFGGEWFEIVQEIVDFDYDLMVLCGENRAAMERIKRLKGKANLRVYGMVDRIQELIAICDILITKAGGITTTEATLAGPCLLFANSIPGLEDKNENFFIKHNAGLKITKGNAKAIMVDLLAHPERITEMRKELLKLGKKNSALNIAQIILQ</sequence>
<dbReference type="AlphaFoldDB" id="A0A7C4XG95"/>
<comment type="subcellular location">
    <subcellularLocation>
        <location evidence="1">Membrane</location>
    </subcellularLocation>
</comment>
<dbReference type="InterPro" id="IPR007235">
    <property type="entry name" value="Glyco_trans_28_C"/>
</dbReference>
<evidence type="ECO:0000313" key="7">
    <source>
        <dbReference type="EMBL" id="HGV98351.1"/>
    </source>
</evidence>
<dbReference type="PANTHER" id="PTHR43025">
    <property type="entry name" value="MONOGALACTOSYLDIACYLGLYCEROL SYNTHASE"/>
    <property type="match status" value="1"/>
</dbReference>
<gene>
    <name evidence="7" type="ORF">ENV60_08675</name>
</gene>
<dbReference type="Pfam" id="PF06925">
    <property type="entry name" value="MGDG_synth"/>
    <property type="match status" value="1"/>
</dbReference>
<reference evidence="7" key="1">
    <citation type="journal article" date="2020" name="mSystems">
        <title>Genome- and Community-Level Interaction Insights into Carbon Utilization and Element Cycling Functions of Hydrothermarchaeota in Hydrothermal Sediment.</title>
        <authorList>
            <person name="Zhou Z."/>
            <person name="Liu Y."/>
            <person name="Xu W."/>
            <person name="Pan J."/>
            <person name="Luo Z.H."/>
            <person name="Li M."/>
        </authorList>
    </citation>
    <scope>NUCLEOTIDE SEQUENCE [LARGE SCALE GENOMIC DNA]</scope>
    <source>
        <strain evidence="7">SpSt-774</strain>
    </source>
</reference>
<evidence type="ECO:0000256" key="4">
    <source>
        <dbReference type="ARBA" id="ARBA00022679"/>
    </source>
</evidence>
<proteinExistence type="inferred from homology"/>
<dbReference type="SUPFAM" id="SSF53756">
    <property type="entry name" value="UDP-Glycosyltransferase/glycogen phosphorylase"/>
    <property type="match status" value="1"/>
</dbReference>
<protein>
    <recommendedName>
        <fullName evidence="8">Glycosyltransferase</fullName>
    </recommendedName>
</protein>
<comment type="similarity">
    <text evidence="2">Belongs to the glycosyltransferase 28 family.</text>
</comment>
<dbReference type="GO" id="GO:0009247">
    <property type="term" value="P:glycolipid biosynthetic process"/>
    <property type="evidence" value="ECO:0007669"/>
    <property type="project" value="InterPro"/>
</dbReference>
<dbReference type="PANTHER" id="PTHR43025:SF3">
    <property type="entry name" value="MONOGALACTOSYLDIACYLGLYCEROL SYNTHASE 1, CHLOROPLASTIC"/>
    <property type="match status" value="1"/>
</dbReference>
<dbReference type="EMBL" id="DTGZ01000164">
    <property type="protein sequence ID" value="HGV98351.1"/>
    <property type="molecule type" value="Genomic_DNA"/>
</dbReference>
<organism evidence="7">
    <name type="scientific">candidate division WOR-3 bacterium</name>
    <dbReference type="NCBI Taxonomy" id="2052148"/>
    <lineage>
        <taxon>Bacteria</taxon>
        <taxon>Bacteria division WOR-3</taxon>
    </lineage>
</organism>
<accession>A0A7C4XG95</accession>
<evidence type="ECO:0000259" key="6">
    <source>
        <dbReference type="Pfam" id="PF06925"/>
    </source>
</evidence>
<evidence type="ECO:0000256" key="3">
    <source>
        <dbReference type="ARBA" id="ARBA00022676"/>
    </source>
</evidence>
<evidence type="ECO:0008006" key="8">
    <source>
        <dbReference type="Google" id="ProtNLM"/>
    </source>
</evidence>
<dbReference type="GO" id="GO:0016758">
    <property type="term" value="F:hexosyltransferase activity"/>
    <property type="evidence" value="ECO:0007669"/>
    <property type="project" value="InterPro"/>
</dbReference>
<dbReference type="Pfam" id="PF04101">
    <property type="entry name" value="Glyco_tran_28_C"/>
    <property type="match status" value="1"/>
</dbReference>
<evidence type="ECO:0000256" key="2">
    <source>
        <dbReference type="ARBA" id="ARBA00006962"/>
    </source>
</evidence>
<keyword evidence="3" id="KW-0328">Glycosyltransferase</keyword>
<dbReference type="Gene3D" id="3.40.50.2000">
    <property type="entry name" value="Glycogen Phosphorylase B"/>
    <property type="match status" value="1"/>
</dbReference>
<dbReference type="InterPro" id="IPR009695">
    <property type="entry name" value="Diacylglyc_glucosyltr_N"/>
</dbReference>
<feature type="domain" description="Diacylglycerol glucosyltransferase N-terminal" evidence="6">
    <location>
        <begin position="14"/>
        <end position="177"/>
    </location>
</feature>
<comment type="caution">
    <text evidence="7">The sequence shown here is derived from an EMBL/GenBank/DDBJ whole genome shotgun (WGS) entry which is preliminary data.</text>
</comment>